<feature type="transmembrane region" description="Helical" evidence="1">
    <location>
        <begin position="47"/>
        <end position="70"/>
    </location>
</feature>
<comment type="function">
    <text evidence="1">Catalyzes the cleavage of beta-carotene at its central double bond (15,15') to yield two molecules of all-trans-retinal.</text>
</comment>
<reference evidence="2 3" key="1">
    <citation type="journal article" date="2013" name="Genome Announc.">
        <title>Draft Genome Sequence of 'Candidatus Halobonum tyrrellensis' Strain G22, Isolated from the Hypersaline Waters of Lake Tyrrell, Australia.</title>
        <authorList>
            <person name="Ugalde J.A."/>
            <person name="Narasingarao P."/>
            <person name="Kuo S."/>
            <person name="Podell S."/>
            <person name="Allen E.E."/>
        </authorList>
    </citation>
    <scope>NUCLEOTIDE SEQUENCE [LARGE SCALE GENOMIC DNA]</scope>
    <source>
        <strain evidence="2 3">G22</strain>
    </source>
</reference>
<dbReference type="InterPro" id="IPR022270">
    <property type="entry name" value="Blh_diox"/>
</dbReference>
<evidence type="ECO:0000313" key="3">
    <source>
        <dbReference type="Proteomes" id="UP000017840"/>
    </source>
</evidence>
<feature type="binding site" evidence="1">
    <location>
        <position position="260"/>
    </location>
    <ligand>
        <name>Fe cation</name>
        <dbReference type="ChEBI" id="CHEBI:24875"/>
    </ligand>
</feature>
<organism evidence="2 3">
    <name type="scientific">Candidatus Halobonum tyrrellensis G22</name>
    <dbReference type="NCBI Taxonomy" id="1324957"/>
    <lineage>
        <taxon>Archaea</taxon>
        <taxon>Methanobacteriati</taxon>
        <taxon>Methanobacteriota</taxon>
        <taxon>Stenosarchaea group</taxon>
        <taxon>Halobacteria</taxon>
        <taxon>Halobacteriales</taxon>
        <taxon>Haloferacaceae</taxon>
        <taxon>Candidatus Halobonum</taxon>
    </lineage>
</organism>
<comment type="similarity">
    <text evidence="1">Belongs to the Brp/Blh beta-carotene diooxygenase family.</text>
</comment>
<dbReference type="GO" id="GO:0010436">
    <property type="term" value="F:carotenoid dioxygenase activity"/>
    <property type="evidence" value="ECO:0007669"/>
    <property type="project" value="UniProtKB-UniRule"/>
</dbReference>
<keyword evidence="1" id="KW-0472">Membrane</keyword>
<keyword evidence="1" id="KW-0560">Oxidoreductase</keyword>
<dbReference type="GO" id="GO:0005506">
    <property type="term" value="F:iron ion binding"/>
    <property type="evidence" value="ECO:0007669"/>
    <property type="project" value="UniProtKB-UniRule"/>
</dbReference>
<dbReference type="AlphaFoldDB" id="V4HGM0"/>
<feature type="binding site" evidence="1">
    <location>
        <position position="264"/>
    </location>
    <ligand>
        <name>Fe cation</name>
        <dbReference type="ChEBI" id="CHEBI:24875"/>
    </ligand>
</feature>
<keyword evidence="3" id="KW-1185">Reference proteome</keyword>
<feature type="transmembrane region" description="Helical" evidence="1">
    <location>
        <begin position="145"/>
        <end position="163"/>
    </location>
</feature>
<dbReference type="PATRIC" id="fig|1324957.4.peg.923"/>
<feature type="transmembrane region" description="Helical" evidence="1">
    <location>
        <begin position="295"/>
        <end position="313"/>
    </location>
</feature>
<accession>V4HGM0</accession>
<dbReference type="eggNOG" id="arCOG02947">
    <property type="taxonomic scope" value="Archaea"/>
</dbReference>
<evidence type="ECO:0000313" key="2">
    <source>
        <dbReference type="EMBL" id="ESP89258.1"/>
    </source>
</evidence>
<protein>
    <recommendedName>
        <fullName evidence="1">Probable beta-carotene 15,15'-dioxygenase</fullName>
        <ecNumber evidence="1">1.13.11.63</ecNumber>
    </recommendedName>
</protein>
<dbReference type="Pfam" id="PF15461">
    <property type="entry name" value="BCD"/>
    <property type="match status" value="1"/>
</dbReference>
<keyword evidence="1" id="KW-0812">Transmembrane</keyword>
<dbReference type="GO" id="GO:0016121">
    <property type="term" value="P:carotene catabolic process"/>
    <property type="evidence" value="ECO:0007669"/>
    <property type="project" value="UniProtKB-UniRule"/>
</dbReference>
<dbReference type="Proteomes" id="UP000017840">
    <property type="component" value="Unassembled WGS sequence"/>
</dbReference>
<feature type="transmembrane region" description="Helical" evidence="1">
    <location>
        <begin position="325"/>
        <end position="345"/>
    </location>
</feature>
<dbReference type="RefSeq" id="WP_023393500.1">
    <property type="nucleotide sequence ID" value="NZ_ASGZ01000013.1"/>
</dbReference>
<keyword evidence="1" id="KW-0408">Iron</keyword>
<dbReference type="GO" id="GO:0003834">
    <property type="term" value="F:beta-carotene 15,15'-dioxygenase activity"/>
    <property type="evidence" value="ECO:0007669"/>
    <property type="project" value="UniProtKB-EC"/>
</dbReference>
<dbReference type="STRING" id="1324957.K933_04551"/>
<comment type="cofactor">
    <cofactor evidence="1">
        <name>Fe(2+)</name>
        <dbReference type="ChEBI" id="CHEBI:29033"/>
    </cofactor>
</comment>
<dbReference type="OrthoDB" id="330454at2157"/>
<sequence length="358" mass="37355">MGLSPPTGGATATAGARTRRVALLPGWVAAVGLVAVTLVGLPSRYRYVPLVVSAVVLGLPHGAIDPLAAARVAGASAARRRHWYLGVGILYLLLGVAYAVVWVVAPVVAAAAFIALTWFHWGQGDLHAMRAFVDRAYLPTRRRRVLFVAARGGFPMLVPLVAWPDQYRTVVGGFVARFGGGPVPSWPFDPAVRAALGAAFACLVGWEVASGWAAARSGSASTDAGRSAWRVDAAETALLSLLFLAVPPVTAVGGYFVCWHSVRHVVRFARLDPASAAALDAGRVVGPLARFAREAAPLSALALAMLAGAAVVVPRPPSTLPAAVALYLVFVSLLTLPHVVVVSWMDAAEGVWRSAADE</sequence>
<proteinExistence type="inferred from homology"/>
<comment type="catalytic activity">
    <reaction evidence="1">
        <text>all-trans-beta-carotene + O2 = 2 all-trans-retinal</text>
        <dbReference type="Rhea" id="RHEA:32887"/>
        <dbReference type="ChEBI" id="CHEBI:15379"/>
        <dbReference type="ChEBI" id="CHEBI:17579"/>
        <dbReference type="ChEBI" id="CHEBI:17898"/>
        <dbReference type="EC" id="1.13.11.63"/>
    </reaction>
</comment>
<feature type="binding site" evidence="1">
    <location>
        <position position="120"/>
    </location>
    <ligand>
        <name>Fe cation</name>
        <dbReference type="ChEBI" id="CHEBI:24875"/>
    </ligand>
</feature>
<comment type="subcellular location">
    <subcellularLocation>
        <location evidence="1">Cell membrane</location>
        <topology evidence="1">Multi-pass membrane protein</topology>
    </subcellularLocation>
</comment>
<feature type="transmembrane region" description="Helical" evidence="1">
    <location>
        <begin position="82"/>
        <end position="101"/>
    </location>
</feature>
<feature type="transmembrane region" description="Helical" evidence="1">
    <location>
        <begin position="107"/>
        <end position="124"/>
    </location>
</feature>
<dbReference type="GO" id="GO:0005886">
    <property type="term" value="C:plasma membrane"/>
    <property type="evidence" value="ECO:0007669"/>
    <property type="project" value="UniProtKB-SubCell"/>
</dbReference>
<keyword evidence="1" id="KW-0479">Metal-binding</keyword>
<name>V4HGM0_9EURY</name>
<feature type="transmembrane region" description="Helical" evidence="1">
    <location>
        <begin position="236"/>
        <end position="257"/>
    </location>
</feature>
<feature type="transmembrane region" description="Helical" evidence="1">
    <location>
        <begin position="21"/>
        <end position="41"/>
    </location>
</feature>
<dbReference type="EMBL" id="ASGZ01000013">
    <property type="protein sequence ID" value="ESP89258.1"/>
    <property type="molecule type" value="Genomic_DNA"/>
</dbReference>
<dbReference type="NCBIfam" id="TIGR03753">
    <property type="entry name" value="blh_monoox"/>
    <property type="match status" value="1"/>
</dbReference>
<keyword evidence="1" id="KW-1003">Cell membrane</keyword>
<keyword evidence="1" id="KW-0223">Dioxygenase</keyword>
<dbReference type="EC" id="1.13.11.63" evidence="1"/>
<evidence type="ECO:0000256" key="1">
    <source>
        <dbReference type="HAMAP-Rule" id="MF_02093"/>
    </source>
</evidence>
<keyword evidence="1" id="KW-1133">Transmembrane helix</keyword>
<comment type="caution">
    <text evidence="2">The sequence shown here is derived from an EMBL/GenBank/DDBJ whole genome shotgun (WGS) entry which is preliminary data.</text>
</comment>
<dbReference type="HAMAP" id="MF_02093">
    <property type="entry name" value="Beta_carotene_diox"/>
    <property type="match status" value="1"/>
</dbReference>
<gene>
    <name evidence="2" type="ORF">K933_04551</name>
</gene>
<feature type="binding site" evidence="1">
    <location>
        <position position="61"/>
    </location>
    <ligand>
        <name>Fe cation</name>
        <dbReference type="ChEBI" id="CHEBI:24875"/>
    </ligand>
</feature>